<accession>A0A3G7TTD4</accession>
<reference evidence="1 2" key="1">
    <citation type="submission" date="2018-03" db="EMBL/GenBank/DDBJ databases">
        <title>Diversity of phytobeneficial traits revealed by whole-genome analysis of worldwide-isolated phenazine-producing Pseudomonas spp.</title>
        <authorList>
            <person name="Biessy A."/>
            <person name="Novinscak A."/>
            <person name="Blom J."/>
            <person name="Leger G."/>
            <person name="Thomashow L.S."/>
            <person name="Cazorla F.M."/>
            <person name="Josic D."/>
            <person name="Filion M."/>
        </authorList>
    </citation>
    <scope>NUCLEOTIDE SEQUENCE [LARGE SCALE GENOMIC DNA]</scope>
    <source>
        <strain evidence="1 2">B25</strain>
    </source>
</reference>
<protein>
    <submittedName>
        <fullName evidence="1">Uncharacterized protein</fullName>
    </submittedName>
</protein>
<sequence length="136" mass="15846">MNHEQLAHDYRSSMQRAALVYLQRHETQFLMTDSYMLYDNCVRHLTIALEAPLFMAEQLVHNAWTELQAIKQYKRFGVDRATLHLSAPPERHTPPTQHHQNLLTILRDSEHKYQLQSPPLPPRPAPYSFGLGELCS</sequence>
<dbReference type="Proteomes" id="UP000268048">
    <property type="component" value="Chromosome"/>
</dbReference>
<dbReference type="RefSeq" id="WP_241176282.1">
    <property type="nucleotide sequence ID" value="NZ_CP027753.1"/>
</dbReference>
<dbReference type="EMBL" id="CP027753">
    <property type="protein sequence ID" value="AZE50353.1"/>
    <property type="molecule type" value="Genomic_DNA"/>
</dbReference>
<gene>
    <name evidence="1" type="ORF">C4K04_4698</name>
</gene>
<evidence type="ECO:0000313" key="1">
    <source>
        <dbReference type="EMBL" id="AZE50353.1"/>
    </source>
</evidence>
<evidence type="ECO:0000313" key="2">
    <source>
        <dbReference type="Proteomes" id="UP000268048"/>
    </source>
</evidence>
<dbReference type="AlphaFoldDB" id="A0A3G7TTD4"/>
<organism evidence="1 2">
    <name type="scientific">Pseudomonas chlororaphis</name>
    <dbReference type="NCBI Taxonomy" id="587753"/>
    <lineage>
        <taxon>Bacteria</taxon>
        <taxon>Pseudomonadati</taxon>
        <taxon>Pseudomonadota</taxon>
        <taxon>Gammaproteobacteria</taxon>
        <taxon>Pseudomonadales</taxon>
        <taxon>Pseudomonadaceae</taxon>
        <taxon>Pseudomonas</taxon>
    </lineage>
</organism>
<name>A0A3G7TTD4_9PSED</name>
<proteinExistence type="predicted"/>